<keyword evidence="1" id="KW-1133">Transmembrane helix</keyword>
<reference evidence="2 3" key="1">
    <citation type="journal article" date="2018" name="Syst. Appl. Microbiol.">
        <title>Abditibacterium utsteinense sp. nov., the first cultivated member of candidate phylum FBP, isolated from ice-free Antarctic soil samples.</title>
        <authorList>
            <person name="Tahon G."/>
            <person name="Tytgat B."/>
            <person name="Lebbe L."/>
            <person name="Carlier A."/>
            <person name="Willems A."/>
        </authorList>
    </citation>
    <scope>NUCLEOTIDE SEQUENCE [LARGE SCALE GENOMIC DNA]</scope>
    <source>
        <strain evidence="2 3">LMG 29911</strain>
    </source>
</reference>
<evidence type="ECO:0000313" key="2">
    <source>
        <dbReference type="EMBL" id="PQV64709.1"/>
    </source>
</evidence>
<keyword evidence="3" id="KW-1185">Reference proteome</keyword>
<gene>
    <name evidence="2" type="ORF">B1R32_104208</name>
</gene>
<keyword evidence="1" id="KW-0472">Membrane</keyword>
<evidence type="ECO:0000313" key="3">
    <source>
        <dbReference type="Proteomes" id="UP000237684"/>
    </source>
</evidence>
<dbReference type="RefSeq" id="WP_105483074.1">
    <property type="nucleotide sequence ID" value="NZ_NIGF01000004.1"/>
</dbReference>
<name>A0A2S8SVB0_9BACT</name>
<sequence>MSKILVPDAPQLPISARGDKKSGNVSVVAPKSQSPLDAAFLSRIYRSMLWFGAILVILMALGFKTAPTVVSFASGVLLAALLLRAQEIGVRALMRPSEQLGGFDARLILVVLLPLKFVVMAGALYALDHFGLILPAFLAIGFFAGQCVIVAKVIGWAMTRKSK</sequence>
<dbReference type="InParanoid" id="A0A2S8SVB0"/>
<dbReference type="EMBL" id="NIGF01000004">
    <property type="protein sequence ID" value="PQV64709.1"/>
    <property type="molecule type" value="Genomic_DNA"/>
</dbReference>
<accession>A0A2S8SVB0</accession>
<organism evidence="2 3">
    <name type="scientific">Abditibacterium utsteinense</name>
    <dbReference type="NCBI Taxonomy" id="1960156"/>
    <lineage>
        <taxon>Bacteria</taxon>
        <taxon>Pseudomonadati</taxon>
        <taxon>Abditibacteriota</taxon>
        <taxon>Abditibacteriia</taxon>
        <taxon>Abditibacteriales</taxon>
        <taxon>Abditibacteriaceae</taxon>
        <taxon>Abditibacterium</taxon>
    </lineage>
</organism>
<proteinExistence type="predicted"/>
<feature type="transmembrane region" description="Helical" evidence="1">
    <location>
        <begin position="69"/>
        <end position="86"/>
    </location>
</feature>
<keyword evidence="1" id="KW-0812">Transmembrane</keyword>
<feature type="transmembrane region" description="Helical" evidence="1">
    <location>
        <begin position="133"/>
        <end position="154"/>
    </location>
</feature>
<comment type="caution">
    <text evidence="2">The sequence shown here is derived from an EMBL/GenBank/DDBJ whole genome shotgun (WGS) entry which is preliminary data.</text>
</comment>
<feature type="transmembrane region" description="Helical" evidence="1">
    <location>
        <begin position="107"/>
        <end position="127"/>
    </location>
</feature>
<protein>
    <recommendedName>
        <fullName evidence="4">ATP synthase I chain</fullName>
    </recommendedName>
</protein>
<feature type="transmembrane region" description="Helical" evidence="1">
    <location>
        <begin position="44"/>
        <end position="63"/>
    </location>
</feature>
<dbReference type="AlphaFoldDB" id="A0A2S8SVB0"/>
<dbReference type="Proteomes" id="UP000237684">
    <property type="component" value="Unassembled WGS sequence"/>
</dbReference>
<evidence type="ECO:0008006" key="4">
    <source>
        <dbReference type="Google" id="ProtNLM"/>
    </source>
</evidence>
<evidence type="ECO:0000256" key="1">
    <source>
        <dbReference type="SAM" id="Phobius"/>
    </source>
</evidence>